<evidence type="ECO:0000256" key="7">
    <source>
        <dbReference type="RuleBase" id="RU004417"/>
    </source>
</evidence>
<dbReference type="SUPFAM" id="SSF51735">
    <property type="entry name" value="NAD(P)-binding Rossmann-fold domains"/>
    <property type="match status" value="1"/>
</dbReference>
<dbReference type="PANTHER" id="PTHR11606">
    <property type="entry name" value="GLUTAMATE DEHYDROGENASE"/>
    <property type="match status" value="1"/>
</dbReference>
<feature type="binding site" evidence="5">
    <location>
        <position position="259"/>
    </location>
    <ligand>
        <name>NAD(+)</name>
        <dbReference type="ChEBI" id="CHEBI:57540"/>
    </ligand>
</feature>
<dbReference type="Proteomes" id="UP000004105">
    <property type="component" value="Unassembled WGS sequence"/>
</dbReference>
<organism evidence="9 10">
    <name type="scientific">Neisseria bacilliformis ATCC BAA-1200</name>
    <dbReference type="NCBI Taxonomy" id="888742"/>
    <lineage>
        <taxon>Bacteria</taxon>
        <taxon>Pseudomonadati</taxon>
        <taxon>Pseudomonadota</taxon>
        <taxon>Betaproteobacteria</taxon>
        <taxon>Neisseriales</taxon>
        <taxon>Neisseriaceae</taxon>
        <taxon>Neisseria</taxon>
    </lineage>
</organism>
<dbReference type="InterPro" id="IPR046346">
    <property type="entry name" value="Aminoacid_DH-like_N_sf"/>
</dbReference>
<evidence type="ECO:0000313" key="9">
    <source>
        <dbReference type="EMBL" id="EGF11365.1"/>
    </source>
</evidence>
<keyword evidence="5" id="KW-0520">NAD</keyword>
<feature type="binding site" evidence="5">
    <location>
        <position position="132"/>
    </location>
    <ligand>
        <name>substrate</name>
    </ligand>
</feature>
<protein>
    <recommendedName>
        <fullName evidence="3">Glutamate dehydrogenase</fullName>
    </recommendedName>
</protein>
<keyword evidence="5" id="KW-0547">Nucleotide-binding</keyword>
<dbReference type="PANTHER" id="PTHR11606:SF13">
    <property type="entry name" value="GLUTAMATE DEHYDROGENASE 1, MITOCHONDRIAL"/>
    <property type="match status" value="1"/>
</dbReference>
<dbReference type="PRINTS" id="PR00082">
    <property type="entry name" value="GLFDHDRGNASE"/>
</dbReference>
<evidence type="ECO:0000256" key="1">
    <source>
        <dbReference type="ARBA" id="ARBA00006382"/>
    </source>
</evidence>
<evidence type="ECO:0000256" key="4">
    <source>
        <dbReference type="PIRSR" id="PIRSR000185-1"/>
    </source>
</evidence>
<dbReference type="GO" id="GO:0000166">
    <property type="term" value="F:nucleotide binding"/>
    <property type="evidence" value="ECO:0007669"/>
    <property type="project" value="UniProtKB-KW"/>
</dbReference>
<dbReference type="Gene3D" id="3.40.50.10860">
    <property type="entry name" value="Leucine Dehydrogenase, chain A, domain 1"/>
    <property type="match status" value="1"/>
</dbReference>
<evidence type="ECO:0000313" key="10">
    <source>
        <dbReference type="Proteomes" id="UP000004105"/>
    </source>
</evidence>
<evidence type="ECO:0000256" key="2">
    <source>
        <dbReference type="ARBA" id="ARBA00023002"/>
    </source>
</evidence>
<comment type="caution">
    <text evidence="9">The sequence shown here is derived from an EMBL/GenBank/DDBJ whole genome shotgun (WGS) entry which is preliminary data.</text>
</comment>
<feature type="binding site" evidence="5">
    <location>
        <position position="228"/>
    </location>
    <ligand>
        <name>NAD(+)</name>
        <dbReference type="ChEBI" id="CHEBI:57540"/>
    </ligand>
</feature>
<dbReference type="GO" id="GO:0006538">
    <property type="term" value="P:L-glutamate catabolic process"/>
    <property type="evidence" value="ECO:0007669"/>
    <property type="project" value="TreeGrafter"/>
</dbReference>
<dbReference type="AlphaFoldDB" id="F2BB11"/>
<keyword evidence="2 3" id="KW-0560">Oxidoreductase</keyword>
<evidence type="ECO:0000259" key="8">
    <source>
        <dbReference type="SMART" id="SM00839"/>
    </source>
</evidence>
<reference evidence="9 10" key="1">
    <citation type="submission" date="2011-02" db="EMBL/GenBank/DDBJ databases">
        <authorList>
            <person name="Muzny D."/>
            <person name="Qin X."/>
            <person name="Deng J."/>
            <person name="Jiang H."/>
            <person name="Liu Y."/>
            <person name="Qu J."/>
            <person name="Song X.-Z."/>
            <person name="Zhang L."/>
            <person name="Thornton R."/>
            <person name="Coyle M."/>
            <person name="Francisco L."/>
            <person name="Jackson L."/>
            <person name="Javaid M."/>
            <person name="Korchina V."/>
            <person name="Kovar C."/>
            <person name="Mata R."/>
            <person name="Mathew T."/>
            <person name="Ngo R."/>
            <person name="Nguyen L."/>
            <person name="Nguyen N."/>
            <person name="Okwuonu G."/>
            <person name="Ongeri F."/>
            <person name="Pham C."/>
            <person name="Simmons D."/>
            <person name="Wilczek-Boney K."/>
            <person name="Hale W."/>
            <person name="Jakkamsetti A."/>
            <person name="Pham P."/>
            <person name="Ruth R."/>
            <person name="San Lucas F."/>
            <person name="Warren J."/>
            <person name="Zhang J."/>
            <person name="Zhao Z."/>
            <person name="Zhou C."/>
            <person name="Zhu D."/>
            <person name="Lee S."/>
            <person name="Bess C."/>
            <person name="Blankenburg K."/>
            <person name="Forbes L."/>
            <person name="Fu Q."/>
            <person name="Gubbala S."/>
            <person name="Hirani K."/>
            <person name="Jayaseelan J.C."/>
            <person name="Lara F."/>
            <person name="Munidasa M."/>
            <person name="Palculict T."/>
            <person name="Patil S."/>
            <person name="Pu L.-L."/>
            <person name="Saada N."/>
            <person name="Tang L."/>
            <person name="Weissenberger G."/>
            <person name="Zhu Y."/>
            <person name="Hemphill L."/>
            <person name="Shang Y."/>
            <person name="Youmans B."/>
            <person name="Ayvaz T."/>
            <person name="Ross M."/>
            <person name="Santibanez J."/>
            <person name="Aqrawi P."/>
            <person name="Gross S."/>
            <person name="Joshi V."/>
            <person name="Fowler G."/>
            <person name="Nazareth L."/>
            <person name="Reid J."/>
            <person name="Worley K."/>
            <person name="Petrosino J."/>
            <person name="Highlander S."/>
            <person name="Gibbs R."/>
        </authorList>
    </citation>
    <scope>NUCLEOTIDE SEQUENCE [LARGE SCALE GENOMIC DNA]</scope>
    <source>
        <strain evidence="9 10">ATCC BAA-1200</strain>
    </source>
</reference>
<dbReference type="Pfam" id="PF00208">
    <property type="entry name" value="ELFV_dehydrog"/>
    <property type="match status" value="1"/>
</dbReference>
<dbReference type="InterPro" id="IPR033922">
    <property type="entry name" value="NAD_bind_Glu_DH"/>
</dbReference>
<evidence type="ECO:0000256" key="6">
    <source>
        <dbReference type="PIRSR" id="PIRSR000185-3"/>
    </source>
</evidence>
<dbReference type="SMART" id="SM00839">
    <property type="entry name" value="ELFV_dehydrog"/>
    <property type="match status" value="1"/>
</dbReference>
<dbReference type="InterPro" id="IPR006096">
    <property type="entry name" value="Glu/Leu/Phe/Val/Trp_DH_C"/>
</dbReference>
<dbReference type="InterPro" id="IPR036291">
    <property type="entry name" value="NAD(P)-bd_dom_sf"/>
</dbReference>
<name>F2BB11_9NEIS</name>
<dbReference type="STRING" id="267212.GCA_001063965_00397"/>
<dbReference type="HOGENOM" id="CLU_025763_1_2_4"/>
<sequence length="454" mass="50105">MKFFDYTLLHFYPILYIVTVCRTSIRTTKQRKNMSSATAKETLNPFEIARKQVKTACDRLNADPAVYEILKNPMRALEVTFPVKLDDGTVKTFTGYRAQHNNAVGPYKGGVRFHPNVNFDEVKALSIWMTIKCCVAGVPYGGGKGGVIIDTKQYSEAELERIARGYANAIEPLIGEKIDIPAPDVNTNGKIMSWMVDEYESIVKKSAPGVFTGKPVEFGGSLARNEATGYGVNLAAVQALAKLGKDVKGATYAIQGFGNVGFHTGLYAHQSGAKVVAVSTVDVAIYNENGLDMDALFKEYRANGFITNQAGYGKEISNAELLALDVDVLAPCALENQLTSENAGKVRAKIVVEGANGPTTPEADAIMRQNGVLVVPDILANCGGVVVSYFEWVQNLQGYYWEFDEVQEKQTVVLRRAFNDIWNLAQEFDIDLRTASYMMSIRRLEKAMKFRGWY</sequence>
<dbReference type="PIRSF" id="PIRSF000185">
    <property type="entry name" value="Glu_DH"/>
    <property type="match status" value="1"/>
</dbReference>
<comment type="similarity">
    <text evidence="1 3 7">Belongs to the Glu/Leu/Phe/Val dehydrogenases family.</text>
</comment>
<feature type="binding site" evidence="5">
    <location>
        <position position="388"/>
    </location>
    <ligand>
        <name>substrate</name>
    </ligand>
</feature>
<evidence type="ECO:0000256" key="3">
    <source>
        <dbReference type="PIRNR" id="PIRNR000185"/>
    </source>
</evidence>
<dbReference type="EMBL" id="AFAY01000019">
    <property type="protein sequence ID" value="EGF11365.1"/>
    <property type="molecule type" value="Genomic_DNA"/>
</dbReference>
<proteinExistence type="inferred from homology"/>
<accession>F2BB11</accession>
<dbReference type="SUPFAM" id="SSF53223">
    <property type="entry name" value="Aminoacid dehydrogenase-like, N-terminal domain"/>
    <property type="match status" value="1"/>
</dbReference>
<feature type="domain" description="Glutamate/phenylalanine/leucine/valine/L-tryptophan dehydrogenase C-terminal" evidence="8">
    <location>
        <begin position="221"/>
        <end position="452"/>
    </location>
</feature>
<dbReference type="InterPro" id="IPR006095">
    <property type="entry name" value="Glu/Leu/Phe/Val/Trp_DH"/>
</dbReference>
<evidence type="ECO:0000256" key="5">
    <source>
        <dbReference type="PIRSR" id="PIRSR000185-2"/>
    </source>
</evidence>
<dbReference type="InterPro" id="IPR014362">
    <property type="entry name" value="Glu_DH"/>
</dbReference>
<feature type="active site" description="Proton donor" evidence="4">
    <location>
        <position position="144"/>
    </location>
</feature>
<feature type="site" description="Important for catalysis" evidence="6">
    <location>
        <position position="184"/>
    </location>
</feature>
<dbReference type="CDD" id="cd01076">
    <property type="entry name" value="NAD_bind_1_Glu_DH"/>
    <property type="match status" value="1"/>
</dbReference>
<dbReference type="FunFam" id="3.40.50.10860:FF:000003">
    <property type="entry name" value="Glutamate dehydrogenase"/>
    <property type="match status" value="1"/>
</dbReference>
<dbReference type="InterPro" id="IPR006097">
    <property type="entry name" value="Glu/Leu/Phe/Val/Trp_DH_dimer"/>
</dbReference>
<feature type="binding site" evidence="5">
    <location>
        <position position="108"/>
    </location>
    <ligand>
        <name>substrate</name>
    </ligand>
</feature>
<keyword evidence="10" id="KW-1185">Reference proteome</keyword>
<dbReference type="Gene3D" id="3.40.50.720">
    <property type="entry name" value="NAD(P)-binding Rossmann-like Domain"/>
    <property type="match status" value="1"/>
</dbReference>
<gene>
    <name evidence="9" type="primary">gluD</name>
    <name evidence="9" type="ORF">HMPREF9123_0915</name>
</gene>
<dbReference type="Pfam" id="PF02812">
    <property type="entry name" value="ELFV_dehydrog_N"/>
    <property type="match status" value="1"/>
</dbReference>
<dbReference type="GO" id="GO:0004352">
    <property type="term" value="F:glutamate dehydrogenase (NAD+) activity"/>
    <property type="evidence" value="ECO:0007669"/>
    <property type="project" value="TreeGrafter"/>
</dbReference>